<evidence type="ECO:0008006" key="4">
    <source>
        <dbReference type="Google" id="ProtNLM"/>
    </source>
</evidence>
<evidence type="ECO:0000256" key="1">
    <source>
        <dbReference type="SAM" id="MobiDB-lite"/>
    </source>
</evidence>
<keyword evidence="3" id="KW-1185">Reference proteome</keyword>
<dbReference type="EMBL" id="CABFNS010000719">
    <property type="protein sequence ID" value="VUC24343.1"/>
    <property type="molecule type" value="Genomic_DNA"/>
</dbReference>
<dbReference type="Proteomes" id="UP000766486">
    <property type="component" value="Unassembled WGS sequence"/>
</dbReference>
<evidence type="ECO:0000313" key="3">
    <source>
        <dbReference type="Proteomes" id="UP000766486"/>
    </source>
</evidence>
<feature type="compositionally biased region" description="Polar residues" evidence="1">
    <location>
        <begin position="24"/>
        <end position="34"/>
    </location>
</feature>
<protein>
    <recommendedName>
        <fullName evidence="4">Polycomb protein VEFS-Box domain-containing protein</fullName>
    </recommendedName>
</protein>
<feature type="region of interest" description="Disordered" evidence="1">
    <location>
        <begin position="306"/>
        <end position="330"/>
    </location>
</feature>
<name>A0ABY6U096_BIOOC</name>
<comment type="caution">
    <text evidence="2">The sequence shown here is derived from an EMBL/GenBank/DDBJ whole genome shotgun (WGS) entry which is preliminary data.</text>
</comment>
<sequence>MTPESHRSLPFLKRNFARALHSLTSTFGSPQENGSARDIHDGESPRKRRRLSSPSLVTIDHLLADPRDPEHVPDLRIEVLKCCHVSSKMAKSGFASVVSSNMNTKAICRLTITDVSYGRSRVLHAEGQPCEVVTFQNSTSPHQVLRIHLPRPFYVSRNSLLVHNDSAALGLSDAYRISVELEAADATAWPPLEAQDLGIPTHLLGSSMPGEWVLNSQFDRLFGRLKSRVDLHAGFAVDAPVHETDYQMDIDLRWTTGLKSTKGLNNDPKCLINTSFDPEIQPLLNGQLNPSSPESTIHLRDSLLFDHEDDDNEGTGPSRTLRHRGPDKNYNLKALSDKAHGTLRKRRMKEASKSWGLSQIRYLLPPDQPLCLDGFRCISCGMLHRSLNLLHIHLQSHHPDHEYKLETTSQGPQFIVSFRTAPAPLASKDMQLGPPIKPFHLETFVRNDHSWLTSRLGSESKDDFFASTDSTLVPDSSDVPITKPRNRTKTLPIVAAAIEPTPRRKVVIPNIGQEFYHPVSKQVLKPGDEVLPPQAEERWFHHKHREGLNENQGLASSQLEYIKEFDSVMREYPIGAKAYFPRAWLDFVQRKVGWLLDAKHRMLEFSMHWSYLLATDLVTDGHIKEAMEFIKAEREKRRHLLSADTQEAGDQIHVAPAVSNPPQNLNSTRKSARGCGSCELPVLGKLVVCSNQACIPLLEVALYAPISPFLV</sequence>
<feature type="compositionally biased region" description="Basic and acidic residues" evidence="1">
    <location>
        <begin position="35"/>
        <end position="45"/>
    </location>
</feature>
<evidence type="ECO:0000313" key="2">
    <source>
        <dbReference type="EMBL" id="VUC24343.1"/>
    </source>
</evidence>
<gene>
    <name evidence="2" type="ORF">CLO192961_LOCUS139081</name>
</gene>
<organism evidence="2 3">
    <name type="scientific">Bionectria ochroleuca</name>
    <name type="common">Gliocladium roseum</name>
    <dbReference type="NCBI Taxonomy" id="29856"/>
    <lineage>
        <taxon>Eukaryota</taxon>
        <taxon>Fungi</taxon>
        <taxon>Dikarya</taxon>
        <taxon>Ascomycota</taxon>
        <taxon>Pezizomycotina</taxon>
        <taxon>Sordariomycetes</taxon>
        <taxon>Hypocreomycetidae</taxon>
        <taxon>Hypocreales</taxon>
        <taxon>Bionectriaceae</taxon>
        <taxon>Clonostachys</taxon>
    </lineage>
</organism>
<feature type="region of interest" description="Disordered" evidence="1">
    <location>
        <begin position="24"/>
        <end position="52"/>
    </location>
</feature>
<dbReference type="CDD" id="cd21552">
    <property type="entry name" value="VEFS-box_ctSUZ12-like"/>
    <property type="match status" value="1"/>
</dbReference>
<accession>A0ABY6U096</accession>
<reference evidence="2 3" key="1">
    <citation type="submission" date="2019-06" db="EMBL/GenBank/DDBJ databases">
        <authorList>
            <person name="Broberg M."/>
        </authorList>
    </citation>
    <scope>NUCLEOTIDE SEQUENCE [LARGE SCALE GENOMIC DNA]</scope>
</reference>
<proteinExistence type="predicted"/>